<comment type="caution">
    <text evidence="2">The sequence shown here is derived from an EMBL/GenBank/DDBJ whole genome shotgun (WGS) entry which is preliminary data.</text>
</comment>
<proteinExistence type="predicted"/>
<dbReference type="PANTHER" id="PTHR38048">
    <property type="entry name" value="EXPRESSED PROTEIN"/>
    <property type="match status" value="1"/>
</dbReference>
<dbReference type="Gene3D" id="1.20.120.520">
    <property type="entry name" value="nmb1532 protein domain like"/>
    <property type="match status" value="1"/>
</dbReference>
<dbReference type="OrthoDB" id="58416at2759"/>
<dbReference type="AlphaFoldDB" id="A0A8H6Y0P2"/>
<evidence type="ECO:0000313" key="3">
    <source>
        <dbReference type="Proteomes" id="UP000620124"/>
    </source>
</evidence>
<gene>
    <name evidence="2" type="ORF">MVEN_01150500</name>
</gene>
<name>A0A8H6Y0P2_9AGAR</name>
<dbReference type="InterPro" id="IPR053206">
    <property type="entry name" value="Dimeric_xanthone_biosynth"/>
</dbReference>
<feature type="domain" description="Hemerythrin-like" evidence="1">
    <location>
        <begin position="29"/>
        <end position="144"/>
    </location>
</feature>
<evidence type="ECO:0000313" key="2">
    <source>
        <dbReference type="EMBL" id="KAF7351888.1"/>
    </source>
</evidence>
<organism evidence="2 3">
    <name type="scientific">Mycena venus</name>
    <dbReference type="NCBI Taxonomy" id="2733690"/>
    <lineage>
        <taxon>Eukaryota</taxon>
        <taxon>Fungi</taxon>
        <taxon>Dikarya</taxon>
        <taxon>Basidiomycota</taxon>
        <taxon>Agaricomycotina</taxon>
        <taxon>Agaricomycetes</taxon>
        <taxon>Agaricomycetidae</taxon>
        <taxon>Agaricales</taxon>
        <taxon>Marasmiineae</taxon>
        <taxon>Mycenaceae</taxon>
        <taxon>Mycena</taxon>
    </lineage>
</organism>
<sequence>MPFPYPTIPRPPGDYMDPFDNQAIEMSLVHNLFVRALNAIYAQAEGIRDDQAKAFAFFGMAYCAGVHHHHHIEETHLFPKYNEKLGANAMDQNVEQHHAFLDGLNDLEKYFKEVHAGTIPYNGATVIQKIDGFADDLILHLNEEIATLESSRMRAALTAEDLKDIEDTVKKIALKNVSFFKALPMGLVCHDKSSAPHWPPLPKALIWATQYGLRWRYNDAWEFAPCDIFGNVRPGRGND</sequence>
<dbReference type="Pfam" id="PF01814">
    <property type="entry name" value="Hemerythrin"/>
    <property type="match status" value="1"/>
</dbReference>
<dbReference type="Proteomes" id="UP000620124">
    <property type="component" value="Unassembled WGS sequence"/>
</dbReference>
<accession>A0A8H6Y0P2</accession>
<dbReference type="EMBL" id="JACAZI010000009">
    <property type="protein sequence ID" value="KAF7351888.1"/>
    <property type="molecule type" value="Genomic_DNA"/>
</dbReference>
<dbReference type="CDD" id="cd12108">
    <property type="entry name" value="Hr-like"/>
    <property type="match status" value="1"/>
</dbReference>
<dbReference type="InterPro" id="IPR012312">
    <property type="entry name" value="Hemerythrin-like"/>
</dbReference>
<protein>
    <submittedName>
        <fullName evidence="2">Hemerythrin domain-containing protein</fullName>
    </submittedName>
</protein>
<dbReference type="PANTHER" id="PTHR38048:SF2">
    <property type="entry name" value="HEMERYTHRIN-LIKE DOMAIN-CONTAINING PROTEIN"/>
    <property type="match status" value="1"/>
</dbReference>
<reference evidence="2" key="1">
    <citation type="submission" date="2020-05" db="EMBL/GenBank/DDBJ databases">
        <title>Mycena genomes resolve the evolution of fungal bioluminescence.</title>
        <authorList>
            <person name="Tsai I.J."/>
        </authorList>
    </citation>
    <scope>NUCLEOTIDE SEQUENCE</scope>
    <source>
        <strain evidence="2">CCC161011</strain>
    </source>
</reference>
<keyword evidence="3" id="KW-1185">Reference proteome</keyword>
<evidence type="ECO:0000259" key="1">
    <source>
        <dbReference type="Pfam" id="PF01814"/>
    </source>
</evidence>